<dbReference type="GO" id="GO:0004848">
    <property type="term" value="F:ureidoglycolate hydrolase activity"/>
    <property type="evidence" value="ECO:0007669"/>
    <property type="project" value="InterPro"/>
</dbReference>
<proteinExistence type="predicted"/>
<feature type="compositionally biased region" description="Basic and acidic residues" evidence="1">
    <location>
        <begin position="798"/>
        <end position="814"/>
    </location>
</feature>
<dbReference type="Proteomes" id="UP001161247">
    <property type="component" value="Chromosome 1"/>
</dbReference>
<feature type="region of interest" description="Disordered" evidence="1">
    <location>
        <begin position="594"/>
        <end position="665"/>
    </location>
</feature>
<dbReference type="InterPro" id="IPR024060">
    <property type="entry name" value="Ureidoglycolate_lyase_dom_sf"/>
</dbReference>
<gene>
    <name evidence="2" type="ORF">OLC1_LOCUS3023</name>
</gene>
<evidence type="ECO:0000313" key="3">
    <source>
        <dbReference type="Proteomes" id="UP001161247"/>
    </source>
</evidence>
<organism evidence="2 3">
    <name type="scientific">Oldenlandia corymbosa var. corymbosa</name>
    <dbReference type="NCBI Taxonomy" id="529605"/>
    <lineage>
        <taxon>Eukaryota</taxon>
        <taxon>Viridiplantae</taxon>
        <taxon>Streptophyta</taxon>
        <taxon>Embryophyta</taxon>
        <taxon>Tracheophyta</taxon>
        <taxon>Spermatophyta</taxon>
        <taxon>Magnoliopsida</taxon>
        <taxon>eudicotyledons</taxon>
        <taxon>Gunneridae</taxon>
        <taxon>Pentapetalae</taxon>
        <taxon>asterids</taxon>
        <taxon>lamiids</taxon>
        <taxon>Gentianales</taxon>
        <taxon>Rubiaceae</taxon>
        <taxon>Rubioideae</taxon>
        <taxon>Spermacoceae</taxon>
        <taxon>Hedyotis-Oldenlandia complex</taxon>
        <taxon>Oldenlandia</taxon>
    </lineage>
</organism>
<dbReference type="SUPFAM" id="SSF51182">
    <property type="entry name" value="RmlC-like cupins"/>
    <property type="match status" value="1"/>
</dbReference>
<name>A0AAV1C5S6_OLDCO</name>
<accession>A0AAV1C5S6</accession>
<reference evidence="2" key="1">
    <citation type="submission" date="2023-03" db="EMBL/GenBank/DDBJ databases">
        <authorList>
            <person name="Julca I."/>
        </authorList>
    </citation>
    <scope>NUCLEOTIDE SEQUENCE</scope>
</reference>
<evidence type="ECO:0000256" key="1">
    <source>
        <dbReference type="SAM" id="MobiDB-lite"/>
    </source>
</evidence>
<evidence type="ECO:0000313" key="2">
    <source>
        <dbReference type="EMBL" id="CAI9090989.1"/>
    </source>
</evidence>
<feature type="compositionally biased region" description="Basic and acidic residues" evidence="1">
    <location>
        <begin position="730"/>
        <end position="746"/>
    </location>
</feature>
<sequence length="873" mass="96694">MESLGKNGVDSTLKAPPSVVKLEPIEATPDSFQEFGQVIEASPDGGEFGPSDAQLDLSRGTPRFYIMRLEDRDLKFSNITHHANVTQCLGSIGGHVWYLGVAKPSIVEASDIKGTVGGDIVQSRCGHFYVPPSVDDVRAFRISGSKLLKLNRGTWHAGPLFKDRAMDFYNLELSNTNVVDHTTHDFIKNNNAIFVLDDTLLLDAVKDYYQKIGECWRNWNLQMEGVCDNQEIPGVSLGFGEDQYLGLIDISHEDDDLLAESPCFRSSADSHISVTFDTNKDENGGYNSLQPHFSQLVKHKAPNLLQDEHERQLGFVPETLSYGRPSLAWDSAFFTDDGVLDEDELTLMNEGLNAAEMRPIAHKDVNKQRVRSGYSKTVDAFSSASRKINACILNRTNKSASEGGRMSIQRSLENKPQSMASKLSSPLVNLLSGKSRSASVDAYRAKKESRAETLLSVDKFKLRKKSAFENSCRLSSPTVAFGSSVFPRCTNISTHAAMIKSEKGPNSSAESNSGPNSSLDLPLIDIVQTGYASSPVELVNYQSTPDAYRVLGDSRGKIRSSHLRMPSPKMGFFDEGKSLIPTMQGSIQFKFETQGTPPIINYPPDRRTNKHLRSGMSSETKPLKQGSKSMQPQHPVQEIGRIRSEGKLRRQSSRLWNSGKTRPDVDLKLQSGTCGEGGGEWICSKCQKIGSDVQDRKRVGKVSVSRQDDEKRVKARLKNGGGRQIGVQRDVPKIKGERRGPAENEQQKPNNLPSGSEDETRNFENQVNDLSKYFEVIDLSKVMRIENEFDSKIFNFKGENDTDNRNQENPKLFRNESPFLAGDESSPSSTRTPLADKTSISNRSGSIPSTEKVASKSWVHACSGKENSFPRQT</sequence>
<dbReference type="PANTHER" id="PTHR35721:SF1">
    <property type="entry name" value="UREIDOGLYCOLATE HYDROLASE"/>
    <property type="match status" value="1"/>
</dbReference>
<dbReference type="AlphaFoldDB" id="A0AAV1C5S6"/>
<keyword evidence="3" id="KW-1185">Reference proteome</keyword>
<feature type="region of interest" description="Disordered" evidence="1">
    <location>
        <begin position="719"/>
        <end position="761"/>
    </location>
</feature>
<feature type="compositionally biased region" description="Polar residues" evidence="1">
    <location>
        <begin position="825"/>
        <end position="849"/>
    </location>
</feature>
<feature type="compositionally biased region" description="Polar residues" evidence="1">
    <location>
        <begin position="615"/>
        <end position="634"/>
    </location>
</feature>
<dbReference type="Gene3D" id="2.60.120.480">
    <property type="entry name" value="Ureidoglycolate hydrolase"/>
    <property type="match status" value="1"/>
</dbReference>
<dbReference type="PANTHER" id="PTHR35721">
    <property type="entry name" value="UREIDOGLYCOLATE HYDROLASE"/>
    <property type="match status" value="1"/>
</dbReference>
<dbReference type="EMBL" id="OX459118">
    <property type="protein sequence ID" value="CAI9090989.1"/>
    <property type="molecule type" value="Genomic_DNA"/>
</dbReference>
<feature type="region of interest" description="Disordered" evidence="1">
    <location>
        <begin position="795"/>
        <end position="873"/>
    </location>
</feature>
<protein>
    <submittedName>
        <fullName evidence="2">OLC1v1025898C1</fullName>
    </submittedName>
</protein>
<dbReference type="InterPro" id="IPR011051">
    <property type="entry name" value="RmlC_Cupin_sf"/>
</dbReference>